<proteinExistence type="predicted"/>
<evidence type="ECO:0000313" key="2">
    <source>
        <dbReference type="Proteomes" id="UP001190700"/>
    </source>
</evidence>
<dbReference type="EMBL" id="LGRX02033417">
    <property type="protein sequence ID" value="KAK3241323.1"/>
    <property type="molecule type" value="Genomic_DNA"/>
</dbReference>
<reference evidence="1 2" key="1">
    <citation type="journal article" date="2015" name="Genome Biol. Evol.">
        <title>Comparative Genomics of a Bacterivorous Green Alga Reveals Evolutionary Causalities and Consequences of Phago-Mixotrophic Mode of Nutrition.</title>
        <authorList>
            <person name="Burns J.A."/>
            <person name="Paasch A."/>
            <person name="Narechania A."/>
            <person name="Kim E."/>
        </authorList>
    </citation>
    <scope>NUCLEOTIDE SEQUENCE [LARGE SCALE GENOMIC DNA]</scope>
    <source>
        <strain evidence="1 2">PLY_AMNH</strain>
    </source>
</reference>
<organism evidence="1 2">
    <name type="scientific">Cymbomonas tetramitiformis</name>
    <dbReference type="NCBI Taxonomy" id="36881"/>
    <lineage>
        <taxon>Eukaryota</taxon>
        <taxon>Viridiplantae</taxon>
        <taxon>Chlorophyta</taxon>
        <taxon>Pyramimonadophyceae</taxon>
        <taxon>Pyramimonadales</taxon>
        <taxon>Pyramimonadaceae</taxon>
        <taxon>Cymbomonas</taxon>
    </lineage>
</organism>
<dbReference type="AlphaFoldDB" id="A0AAE0BSE3"/>
<sequence length="221" mass="24562">MSHAIASKPGGATKLALERVAASKKFNGVTLKQRKPVWRIPDTISVTNVSANTSMGSIDGKEINLKVKEKKFYAYFREDMFQDAALADEVIASGGYQFGSGFPWCGGGPRWPLTDDVGHYEFGGSCSVVFFAVQFILYTGVDHLFFVGCDADDTGYTNKTSFRQSAGDPKPKLMEPSRVKRQWDEVPHFVRAHYPNVKIKVINPRGLRKIGWQTGTTLSWD</sequence>
<name>A0AAE0BSE3_9CHLO</name>
<comment type="caution">
    <text evidence="1">The sequence shown here is derived from an EMBL/GenBank/DDBJ whole genome shotgun (WGS) entry which is preliminary data.</text>
</comment>
<keyword evidence="2" id="KW-1185">Reference proteome</keyword>
<evidence type="ECO:0000313" key="1">
    <source>
        <dbReference type="EMBL" id="KAK3241323.1"/>
    </source>
</evidence>
<protein>
    <submittedName>
        <fullName evidence="1">Uncharacterized protein</fullName>
    </submittedName>
</protein>
<gene>
    <name evidence="1" type="ORF">CYMTET_48899</name>
</gene>
<dbReference type="Proteomes" id="UP001190700">
    <property type="component" value="Unassembled WGS sequence"/>
</dbReference>
<accession>A0AAE0BSE3</accession>